<dbReference type="Pfam" id="PF13778">
    <property type="entry name" value="DUF4174"/>
    <property type="match status" value="1"/>
</dbReference>
<comment type="caution">
    <text evidence="4">The sequence shown here is derived from an EMBL/GenBank/DDBJ whole genome shotgun (WGS) entry which is preliminary data.</text>
</comment>
<accession>A0ABU0HVY1</accession>
<proteinExistence type="predicted"/>
<sequence>MRAGHGGWGILLGLACVAAGTAMAGGNPLDTSRGRHRVLVVSAPDADDAGLKAQRAALGPVRGGLAERDLVVVEAVGGTPEARAVRAGLGLPAGAFRAVLIGKDGGAKLVAEAPIPPQKLFATIDAMPMRRDEMRRRPSPGGGE</sequence>
<organism evidence="4 5">
    <name type="scientific">Methylobacterium aerolatum</name>
    <dbReference type="NCBI Taxonomy" id="418708"/>
    <lineage>
        <taxon>Bacteria</taxon>
        <taxon>Pseudomonadati</taxon>
        <taxon>Pseudomonadota</taxon>
        <taxon>Alphaproteobacteria</taxon>
        <taxon>Hyphomicrobiales</taxon>
        <taxon>Methylobacteriaceae</taxon>
        <taxon>Methylobacterium</taxon>
    </lineage>
</organism>
<feature type="chain" id="PRO_5046273602" description="DUF4174 domain-containing protein" evidence="2">
    <location>
        <begin position="25"/>
        <end position="144"/>
    </location>
</feature>
<feature type="domain" description="DUF4174" evidence="3">
    <location>
        <begin position="28"/>
        <end position="133"/>
    </location>
</feature>
<reference evidence="4 5" key="1">
    <citation type="submission" date="2023-07" db="EMBL/GenBank/DDBJ databases">
        <title>Genomic Encyclopedia of Type Strains, Phase IV (KMG-IV): sequencing the most valuable type-strain genomes for metagenomic binning, comparative biology and taxonomic classification.</title>
        <authorList>
            <person name="Goeker M."/>
        </authorList>
    </citation>
    <scope>NUCLEOTIDE SEQUENCE [LARGE SCALE GENOMIC DNA]</scope>
    <source>
        <strain evidence="4 5">DSM 19013</strain>
    </source>
</reference>
<keyword evidence="5" id="KW-1185">Reference proteome</keyword>
<evidence type="ECO:0000313" key="4">
    <source>
        <dbReference type="EMBL" id="MDQ0446492.1"/>
    </source>
</evidence>
<dbReference type="Proteomes" id="UP001231124">
    <property type="component" value="Unassembled WGS sequence"/>
</dbReference>
<evidence type="ECO:0000256" key="1">
    <source>
        <dbReference type="ARBA" id="ARBA00022729"/>
    </source>
</evidence>
<protein>
    <recommendedName>
        <fullName evidence="3">DUF4174 domain-containing protein</fullName>
    </recommendedName>
</protein>
<dbReference type="EMBL" id="JAUSVP010000002">
    <property type="protein sequence ID" value="MDQ0446492.1"/>
    <property type="molecule type" value="Genomic_DNA"/>
</dbReference>
<dbReference type="PROSITE" id="PS51257">
    <property type="entry name" value="PROKAR_LIPOPROTEIN"/>
    <property type="match status" value="1"/>
</dbReference>
<feature type="signal peptide" evidence="2">
    <location>
        <begin position="1"/>
        <end position="24"/>
    </location>
</feature>
<dbReference type="InterPro" id="IPR025232">
    <property type="entry name" value="DUF4174"/>
</dbReference>
<gene>
    <name evidence="4" type="ORF">QO012_000981</name>
</gene>
<evidence type="ECO:0000259" key="3">
    <source>
        <dbReference type="Pfam" id="PF13778"/>
    </source>
</evidence>
<name>A0ABU0HVY1_9HYPH</name>
<keyword evidence="1 2" id="KW-0732">Signal</keyword>
<evidence type="ECO:0000256" key="2">
    <source>
        <dbReference type="SAM" id="SignalP"/>
    </source>
</evidence>
<evidence type="ECO:0000313" key="5">
    <source>
        <dbReference type="Proteomes" id="UP001231124"/>
    </source>
</evidence>